<protein>
    <submittedName>
        <fullName evidence="4">Phenazine biosynthesis protein PhzF family</fullName>
    </submittedName>
</protein>
<reference evidence="5" key="1">
    <citation type="submission" date="2016-10" db="EMBL/GenBank/DDBJ databases">
        <authorList>
            <person name="Varghese N."/>
            <person name="Submissions S."/>
        </authorList>
    </citation>
    <scope>NUCLEOTIDE SEQUENCE [LARGE SCALE GENOMIC DNA]</scope>
    <source>
        <strain evidence="5">DSM 45789</strain>
    </source>
</reference>
<dbReference type="SUPFAM" id="SSF54506">
    <property type="entry name" value="Diaminopimelate epimerase-like"/>
    <property type="match status" value="1"/>
</dbReference>
<comment type="similarity">
    <text evidence="1">Belongs to the PhzF family.</text>
</comment>
<evidence type="ECO:0000256" key="2">
    <source>
        <dbReference type="ARBA" id="ARBA00023235"/>
    </source>
</evidence>
<feature type="active site" evidence="3">
    <location>
        <position position="46"/>
    </location>
</feature>
<keyword evidence="5" id="KW-1185">Reference proteome</keyword>
<dbReference type="OrthoDB" id="9788221at2"/>
<gene>
    <name evidence="4" type="ORF">SAMN05444972_10814</name>
</gene>
<dbReference type="Gene3D" id="3.10.310.10">
    <property type="entry name" value="Diaminopimelate Epimerase, Chain A, domain 1"/>
    <property type="match status" value="2"/>
</dbReference>
<evidence type="ECO:0000313" key="5">
    <source>
        <dbReference type="Proteomes" id="UP000198660"/>
    </source>
</evidence>
<dbReference type="AlphaFoldDB" id="A0A1I6SSR6"/>
<dbReference type="EMBL" id="FPAA01000008">
    <property type="protein sequence ID" value="SFS79983.1"/>
    <property type="molecule type" value="Genomic_DNA"/>
</dbReference>
<dbReference type="PANTHER" id="PTHR13774">
    <property type="entry name" value="PHENAZINE BIOSYNTHESIS PROTEIN"/>
    <property type="match status" value="1"/>
</dbReference>
<dbReference type="GO" id="GO:0016853">
    <property type="term" value="F:isomerase activity"/>
    <property type="evidence" value="ECO:0007669"/>
    <property type="project" value="UniProtKB-KW"/>
</dbReference>
<keyword evidence="2" id="KW-0413">Isomerase</keyword>
<dbReference type="GO" id="GO:0005737">
    <property type="term" value="C:cytoplasm"/>
    <property type="evidence" value="ECO:0007669"/>
    <property type="project" value="TreeGrafter"/>
</dbReference>
<organism evidence="4 5">
    <name type="scientific">Marininema halotolerans</name>
    <dbReference type="NCBI Taxonomy" id="1155944"/>
    <lineage>
        <taxon>Bacteria</taxon>
        <taxon>Bacillati</taxon>
        <taxon>Bacillota</taxon>
        <taxon>Bacilli</taxon>
        <taxon>Bacillales</taxon>
        <taxon>Thermoactinomycetaceae</taxon>
        <taxon>Marininema</taxon>
    </lineage>
</organism>
<dbReference type="NCBIfam" id="TIGR00654">
    <property type="entry name" value="PhzF_family"/>
    <property type="match status" value="1"/>
</dbReference>
<dbReference type="PANTHER" id="PTHR13774:SF17">
    <property type="entry name" value="PHENAZINE BIOSYNTHESIS-LIKE DOMAIN-CONTAINING PROTEIN"/>
    <property type="match status" value="1"/>
</dbReference>
<accession>A0A1I6SSR6</accession>
<dbReference type="RefSeq" id="WP_091837457.1">
    <property type="nucleotide sequence ID" value="NZ_FPAA01000008.1"/>
</dbReference>
<dbReference type="InterPro" id="IPR003719">
    <property type="entry name" value="Phenazine_PhzF-like"/>
</dbReference>
<dbReference type="Pfam" id="PF02567">
    <property type="entry name" value="PhzC-PhzF"/>
    <property type="match status" value="1"/>
</dbReference>
<proteinExistence type="inferred from homology"/>
<evidence type="ECO:0000256" key="1">
    <source>
        <dbReference type="ARBA" id="ARBA00008270"/>
    </source>
</evidence>
<dbReference type="Proteomes" id="UP000198660">
    <property type="component" value="Unassembled WGS sequence"/>
</dbReference>
<dbReference type="PIRSF" id="PIRSF016184">
    <property type="entry name" value="PhzC_PhzF"/>
    <property type="match status" value="1"/>
</dbReference>
<evidence type="ECO:0000313" key="4">
    <source>
        <dbReference type="EMBL" id="SFS79983.1"/>
    </source>
</evidence>
<name>A0A1I6SSR6_9BACL</name>
<evidence type="ECO:0000256" key="3">
    <source>
        <dbReference type="PIRSR" id="PIRSR016184-1"/>
    </source>
</evidence>
<sequence>MTWPIWQINAFTNRPFKGNPAAVCMPQSNGEDQRLQQIAIEMNLSETAFLYKKEMNTYHLRWFTISEEEELCGHATLAAAHVLWEEGDADRLHPIKFFTRSGLLEAYREGNDIRLDFPKEPITLCPIHPAIKKYYGSIIQAQGYNRLDHFLELSTEEDVLQFLPEEAIKHLTGRRGIIISSPSTRKHTDIVSRFFAPTEDPVTGSAHCAIGPYWAERIGRETLRAYQASSRGGTLHVVCHGKRVHLIGQAVTIWKGRLTV</sequence>